<proteinExistence type="predicted"/>
<dbReference type="EMBL" id="JBHTAR010000011">
    <property type="protein sequence ID" value="MFC7198850.1"/>
    <property type="molecule type" value="Genomic_DNA"/>
</dbReference>
<dbReference type="AlphaFoldDB" id="A0ABD5Z1F8"/>
<keyword evidence="3" id="KW-1185">Reference proteome</keyword>
<accession>A0ABD5Z1F8</accession>
<evidence type="ECO:0000259" key="1">
    <source>
        <dbReference type="Pfam" id="PF25205"/>
    </source>
</evidence>
<protein>
    <recommendedName>
        <fullName evidence="1">DUF7835 domain-containing protein</fullName>
    </recommendedName>
</protein>
<evidence type="ECO:0000313" key="2">
    <source>
        <dbReference type="EMBL" id="MFC7198850.1"/>
    </source>
</evidence>
<dbReference type="InterPro" id="IPR057157">
    <property type="entry name" value="DUF7835"/>
</dbReference>
<dbReference type="RefSeq" id="WP_279528808.1">
    <property type="nucleotide sequence ID" value="NZ_CP122312.1"/>
</dbReference>
<evidence type="ECO:0000313" key="3">
    <source>
        <dbReference type="Proteomes" id="UP001596447"/>
    </source>
</evidence>
<name>A0ABD5Z1F8_9EURY</name>
<dbReference type="Proteomes" id="UP001596447">
    <property type="component" value="Unassembled WGS sequence"/>
</dbReference>
<gene>
    <name evidence="2" type="ORF">ACFQJ9_05345</name>
</gene>
<organism evidence="2 3">
    <name type="scientific">Halospeciosus flavus</name>
    <dbReference type="NCBI Taxonomy" id="3032283"/>
    <lineage>
        <taxon>Archaea</taxon>
        <taxon>Methanobacteriati</taxon>
        <taxon>Methanobacteriota</taxon>
        <taxon>Stenosarchaea group</taxon>
        <taxon>Halobacteria</taxon>
        <taxon>Halobacteriales</taxon>
        <taxon>Halobacteriaceae</taxon>
        <taxon>Halospeciosus</taxon>
    </lineage>
</organism>
<feature type="domain" description="DUF7835" evidence="1">
    <location>
        <begin position="1"/>
        <end position="66"/>
    </location>
</feature>
<sequence>MASKTPHSDGIVELCDNCGRETAHDVSIQLLTESDDSENAAYSREPYRVTECRACGDESRQRMNNA</sequence>
<comment type="caution">
    <text evidence="2">The sequence shown here is derived from an EMBL/GenBank/DDBJ whole genome shotgun (WGS) entry which is preliminary data.</text>
</comment>
<reference evidence="2 3" key="1">
    <citation type="journal article" date="2019" name="Int. J. Syst. Evol. Microbiol.">
        <title>The Global Catalogue of Microorganisms (GCM) 10K type strain sequencing project: providing services to taxonomists for standard genome sequencing and annotation.</title>
        <authorList>
            <consortium name="The Broad Institute Genomics Platform"/>
            <consortium name="The Broad Institute Genome Sequencing Center for Infectious Disease"/>
            <person name="Wu L."/>
            <person name="Ma J."/>
        </authorList>
    </citation>
    <scope>NUCLEOTIDE SEQUENCE [LARGE SCALE GENOMIC DNA]</scope>
    <source>
        <strain evidence="2 3">XZGYJ-43</strain>
    </source>
</reference>
<dbReference type="Pfam" id="PF25205">
    <property type="entry name" value="DUF7835"/>
    <property type="match status" value="1"/>
</dbReference>